<protein>
    <recommendedName>
        <fullName evidence="1">MAM domain-containing protein</fullName>
    </recommendedName>
</protein>
<dbReference type="NCBIfam" id="TIGR01451">
    <property type="entry name" value="B_ant_repeat"/>
    <property type="match status" value="1"/>
</dbReference>
<dbReference type="InterPro" id="IPR000998">
    <property type="entry name" value="MAM_dom"/>
</dbReference>
<dbReference type="InterPro" id="IPR026341">
    <property type="entry name" value="T9SS_type_B"/>
</dbReference>
<dbReference type="Pfam" id="PF13585">
    <property type="entry name" value="CHU_C"/>
    <property type="match status" value="1"/>
</dbReference>
<evidence type="ECO:0000313" key="3">
    <source>
        <dbReference type="Proteomes" id="UP000175968"/>
    </source>
</evidence>
<proteinExistence type="predicted"/>
<dbReference type="Pfam" id="PF13573">
    <property type="entry name" value="SprB"/>
    <property type="match status" value="8"/>
</dbReference>
<dbReference type="EMBL" id="CP017479">
    <property type="protein sequence ID" value="AOW08864.1"/>
    <property type="molecule type" value="Genomic_DNA"/>
</dbReference>
<gene>
    <name evidence="2" type="ORF">EM308_04730</name>
</gene>
<dbReference type="KEGG" id="fgl:EM308_04730"/>
<accession>A0AAC9N5U8</accession>
<dbReference type="InterPro" id="IPR025667">
    <property type="entry name" value="SprB_repeat"/>
</dbReference>
<feature type="domain" description="MAM" evidence="1">
    <location>
        <begin position="1244"/>
        <end position="1423"/>
    </location>
</feature>
<dbReference type="Gene3D" id="2.60.40.740">
    <property type="match status" value="2"/>
</dbReference>
<reference evidence="2 3" key="1">
    <citation type="submission" date="2016-10" db="EMBL/GenBank/DDBJ databases">
        <title>Flavobacterium gilvum sp. nov., isolated from stream water.</title>
        <authorList>
            <person name="Shin S.-K."/>
            <person name="Cho Y.-J."/>
            <person name="Yi H."/>
        </authorList>
    </citation>
    <scope>NUCLEOTIDE SEQUENCE [LARGE SCALE GENOMIC DNA]</scope>
    <source>
        <strain evidence="2 3">EM1308</strain>
    </source>
</reference>
<dbReference type="NCBIfam" id="TIGR04131">
    <property type="entry name" value="Bac_Flav_CTERM"/>
    <property type="match status" value="1"/>
</dbReference>
<name>A0AAC9N5U8_9FLAO</name>
<organism evidence="2 3">
    <name type="scientific">Flavobacterium gilvum</name>
    <dbReference type="NCBI Taxonomy" id="1492737"/>
    <lineage>
        <taxon>Bacteria</taxon>
        <taxon>Pseudomonadati</taxon>
        <taxon>Bacteroidota</taxon>
        <taxon>Flavobacteriia</taxon>
        <taxon>Flavobacteriales</taxon>
        <taxon>Flavobacteriaceae</taxon>
        <taxon>Flavobacterium</taxon>
    </lineage>
</organism>
<evidence type="ECO:0000259" key="1">
    <source>
        <dbReference type="PROSITE" id="PS50060"/>
    </source>
</evidence>
<keyword evidence="3" id="KW-1185">Reference proteome</keyword>
<evidence type="ECO:0000313" key="2">
    <source>
        <dbReference type="EMBL" id="AOW08864.1"/>
    </source>
</evidence>
<dbReference type="PROSITE" id="PS50060">
    <property type="entry name" value="MAM_2"/>
    <property type="match status" value="1"/>
</dbReference>
<sequence length="4674" mass="489791">MNRFVKEKYTNIKNMKKPTFSKAVCAVLFLFLALTSVGQTLKPFTVRKKVDLKGKMLVIGNNILGKDNNPFNDDTKSNEDISMQYIDIDGDASTFSSSSADLVVPNQKNGSPTTCYRITYAALYWGAMLKSTDGSRANINTVKLKLPGATTYNNINGTVVYDAISTPIAPDNNTPYACYADVTSLLASLPSLTGTYTVADVLSSTGSNGSTGLSAGWTLFVVYEDPSLNMKSFNVFDGFSHIYKGHTETIPVAGFRTPPSGGVDLQFAYAALDGDRPQGGTKLEFETKQVVTPLRPANEFFNSSIENFNGVSSPRNPSGSNTLGYDTGMLEVKGADPEYIDHNQTTTSFTLQVAPGQADPVFAFFGAYAVDIIAPDIKLTKLVRSSTGTDIGGTNVTLGDYLYYEINYQNLGNDNVTGMTIKDVLPKNIIFNYPADLDLTNAGGVTVQSYDPITKTIIFKVPDASVIVGKPAAFTIRIKAQVVPDCNMLTDACSNEIKNQAVATYKGVINTNTFSSDSFSSTGCDFGSATPTNFLVKIDNCKFTKKVVLCNNSVILTAPNGYDSYVWSKTLGGSSIGTGPTYTATQTGTYYVHATSLTTCLPIDQEITVVPFGNTVSNPVIPYAQAPYAGSVTTCTINGKLLPNLFLCGANDFRDIKTGITDATSIIWEKLNENGTCLAATSTTVCANENASCSWSQVGTGPDYKANTAGQFRLTINYTGGCFSVFYFNVFQNLLNPTVVSKDITCNTTGQITVNGIPASGYEYSLDNGGTGTYQASNIFNNVSAGLHNVYIREVGVTNACLFKVLNVQILNRIYQVSVNVKQPLCDGGKGSVILQANNVLPQYYFSISQGATQVNAAGPLNANDFTFSNLNPGTYTVRVWTDDGCDYSQNIDIINPPQLTATATLTKPLTCTDGEITIYPVGGTAPYIYYINSTTNFQNNPKVAVTNPLPAGGIYNITVEDSNNCRATTSATAAATPAPVFAIQTTNVLCYGDASGVIQFNVTSNAGGYTLSYSIDGGTTYSNNPVFSNLVANTVYAPMIRFTLDGVNYCYDTKPTVTLTGPSSAVTASAGVSELAGCSLSGQGGKLRITNPQGGVAPYLYSFDNQATWVTTNEADMLPGTYTLYIKDANGCIYPMPNVVLDPKPVAPTIAVASPVYNCDGTANTTATITNPGSANYQYGYLLDGAVNTNSPPNVFVNIPSGSHTVSVTYNLVSVPTYSNLLNEDFGSGSPTTTSGIASAYCFNDQHVASPWACGTRSVEDNQYSVASFFWRSDDTSSSPAWYHYKDHTSNGTNSNGRYLLVNIGSAAGNYGVLYSKPIVDVIPNQPVKVDLYLGNLLRSYMTNADCDFIIELVDPAGVVVASQSTGIIPKNEKWNLKSLSLNPGPNTSLTFKIRSGSIAYNGNDAVIDDIRVYQLPKSCITQVDFPFVVPTGKAFSGSVTGFKDITCAGANNGEFTIAVQNFDPAYGFDYSINGGSTWVHKTASPVTITGLAANTYTPLLRYNAAGACPLTLTPVTIKAPTALTVNASVTTLPTCTTGATITASAGGGTPAYEFELRNTTGGAVVQPYQTNTQFNNVAAGNYTVFAKDANGCITSVGAAVNVVAPPTLTASLDPSASLCYDGITKVKLTVNVTGGTAPFSYSISPNVAPVGNTFDVLPGTYIITVTDAKSCTSTISNIIIAPVLKAIVNSVGELSCSAPKDATIAVAVSGGTAPYNYTVNGVAAASPLLTAGTISYDATTAGDYTFVITDAKNCTVTTKATVATISNPTVTANPTNVSCNLGTDGQVQLIGNGGSGGYIYTFNKLGGPVISTTTPGLYKNLLAGTYEFTVTDSKGCVSSPKGTIVITEPTALLVSASATSLSCSPTNTKQSAVVTINVPTTGTAPYQYSFNGGGYTNTNTLTVNDNGTDQTIKYSVKDANGCIQAGTDIIIYKLNPPVISSITGTAINCAPAATSSTVTVKTTAGTGVGTLTYQITAPVASATNTTGVFTGLSAGTYTFKVIDTNGCYAIDFYTVKPLVNIAVTASKLSDVDCYGSSTGAIHYDVSGFATTSTYSYSVNGATPVTGQTAASFNLTGLPKGTYLVVFTDETTLCTSSTSVIIDEPTAALSANATVVNANCFTQTAKVTVTPVVGSGTSPYTYAYKQDGVAPILIDYVSVNVKNLDPSINKNWDVWVKDAKGCTFKIDVVIDTDTAPTVIASAINQCLGVGSYTITATVTGGKAPLSYSINGGSSYQPTNTFVVTAAGDYTIKVKDANGCTWDSNVITVAPKLTLTAVLNKNITCEVGNEDAKITLTAVGGSGTYSYASNPTTGSFSGNVFTPTAAGNYTFTITDTTGNLCSASTTTAIAITAKVDPVITSITQTEFIKCNGDQTAAIHAVIDPSKGQAPYQYSIDNGVTFQSSPDFTGLGEGDYTIIIKDAKQCTGSNTIHIDGKAKIDFNLTKVGITCSSPVGSITVESVTGGTAPFTYTISNNYGDAIPAYTTLPNGDISYVINKFGIYTVTVTDANGCSLTKYIPMTSPPDDLKINIALGQPDCISGGNATVTVGVAVPGNKYKFGIMDSNTVPYSSNLVSPNNGTLSHNFTGLTPGLTYSFVVYDEDTLCYYINTADMPIPASSGLTAALTPNNVSCLIPGNDGSVTMKVTGYSSTATSVDYQVYNAQTNASIGTVQTETFATLPPPIDFTATTPSSLIAGQYYVLLVEHGGSKNGCKTAIPFEIKKSARQLDLAVNVLKDANCNPKSGVITVQPLYGTGPYEYKLVGITNPAIDSGWLTTNSFNADAGDYTAYVKDAYGCSVNSAVTLKEDDAPTVAPPLTSICYDGSSPFTITFSGTVDASLTGTETYSVNGSAFQSTPSFTFNAADTYNLVIKDGNGCTANINYIVYPKLELSAELTKVLDCTLSPDAKITLTSTGGNTTLPAVYTYEVSTDAGGTWSPMATNVYPAALAGTYYFKVKNAYNGVVCEVTTSIVLDPIPPTVLATPITTNITCNGDSNGTIFVEVTSGEGPYKFSLDNGVTEQTDNTFTGLPAGNYVVTVRNARLCKVNTASITITEPLKLTATATAPPYSCNANNVPQTVVTVNIDNIAGVLTGTGPYKYKFDPSPTAPYYDANTLLVNDNGSTLPQTIHYYVIDANGCTYDSTVDVAPYKKITDLTFTVLPITCANPTRDVKVTVVGGYTPIAKYEIVLPNPLDNGSSDTFAGLGAGTYLIKVTDVNGCSFEKTLKIDDVTRITVSGQVTKDVTCNEATPVTNGAVEFTVDNNAGGFTVIMLQGSGTPVVSGNKVTLSNVGIGIYEIEVTDAITNCKATAQVEVKQPTLSLSVIPHLDVNANCHFGAQVSSVATGGTPNYTYAYALSTSPAPVATDYSSNASAVLDVTLGLNWTVYVKDANACETQAPLTLAIDPLPAVTKVDFSNCASVAGTYTITVVATGVSALEYNIGSGYQASNVFTVTTPGNYTVLVRDANKCVSATAFPFTILDPLQVQGVVTTLPTCNSADGVVTLTAIGGSASANYRYKLESTGTYTTSNTFSGLAPGSHTFYVQDIGTTDMCEAQVTVIIPTATPITNFAVFPTPVTCNGGNDGTITATMATPAPGVNDNPVYTYVLNGMTLGGVTVTRPSQSSPIFSGLAAGNYTVVVTSGRGCTDTKTIPVTEPGIITVPTPTPVQFGCTSGSNATNFATITVSPSGGSGTYSIYEFFKGGVSVQRGSSNVYTETDLAGGSYTVTVYDDKGCSGSASGTITIAPFISLDKINIVINKAITCNNPEDITVTVATTGGTPAVLNYTVAGTAGNPYNQSNNNGIFTGLPVGNYIITVTNPATGCSIQDVHYVNEPNTFDLTIDNIVDVTCFGGTNGSANVTIVDRTMPDQAGPFSYTLVAPNGTTTNGNSATAGPLTLNGLAAGTYIITATLTNSPYCSVSKVFTISQPTAALKISETHTPITCAGNDGTISATATGGWPGGYDFALAGPVNVAYSSQSNFSNLTAGLYTVSVRDSKGCEDQVQVNLVNPTPIAATIIVDKPMLACFGDTNATITVQQPVGGSGVYKYTLEATYPNGTITLNGPQSSNMFTNLGAGSYKVIVSDTWSCSVNTNTVVIKQPTVVTANLVKTLAQTCLSPASLTLSAAGGTGPYRYSTDPNFTNPSSVSVPFASTIIINVPFTTVPANYVYYVRDANGCSNAVSNSIDVIPLEQLDFTFENNNPYINCLGDNDGEITASAKGGSGNYVYTLLDGSGNALPAAPTQLTPGHFTQLPAGNYTVMVTSGDCTLRKTITITQPNSALTYTAAVTNVTCNGNGDGKVVLTGSGGTGVIKYAISPDLDKFLDNGTFLNLVVGHYQAIIQDVNGCNHVYDFDITEPAPITAIVDPLSIKQELCSGEKTGEFAITVAGGTAPYSTSIDGDTFVPNRVSFTGLSGGKHTVIIKDANLCEFTFDELLNPAVTLDPVASISNDCVNNAPANKVTVHIDDSNNPADVTYSLDSTGTPQSSNVFTNLAPGNHFVMVQHKNGCVDATLPFVIDQVDPLTISINLGGLNEIVATVTGGSGVYQFTVNGESIGSNNKYIYFHSGDYTVTVTDSYGCSVSATKYFEFIDITIPPIFTPNGDGSNDNWKPTNTENYPDIKFIVYDRYGRQVGVFGAGQSWDGKYNGTELPMGDYWYILKLRHAQDDREFVGHFTLYR</sequence>
<dbReference type="InterPro" id="IPR047589">
    <property type="entry name" value="DUF11_rpt"/>
</dbReference>
<dbReference type="GO" id="GO:0016020">
    <property type="term" value="C:membrane"/>
    <property type="evidence" value="ECO:0007669"/>
    <property type="project" value="InterPro"/>
</dbReference>
<dbReference type="Proteomes" id="UP000175968">
    <property type="component" value="Chromosome"/>
</dbReference>